<protein>
    <recommendedName>
        <fullName evidence="3">RHS repeat protein</fullName>
    </recommendedName>
</protein>
<dbReference type="InterPro" id="IPR031325">
    <property type="entry name" value="RHS_repeat"/>
</dbReference>
<evidence type="ECO:0000313" key="1">
    <source>
        <dbReference type="EMBL" id="RRJ55013.1"/>
    </source>
</evidence>
<dbReference type="InterPro" id="IPR006530">
    <property type="entry name" value="YD"/>
</dbReference>
<name>A0A3P3TF27_9BACL</name>
<dbReference type="NCBIfam" id="TIGR01643">
    <property type="entry name" value="YD_repeat_2x"/>
    <property type="match status" value="1"/>
</dbReference>
<organism evidence="1 2">
    <name type="scientific">Paenibacillus oralis</name>
    <dbReference type="NCBI Taxonomy" id="2490856"/>
    <lineage>
        <taxon>Bacteria</taxon>
        <taxon>Bacillati</taxon>
        <taxon>Bacillota</taxon>
        <taxon>Bacilli</taxon>
        <taxon>Bacillales</taxon>
        <taxon>Paenibacillaceae</taxon>
        <taxon>Paenibacillus</taxon>
    </lineage>
</organism>
<dbReference type="OrthoDB" id="8824750at2"/>
<sequence length="42" mass="4938">MYEYTYSDTADLLSETDEDGRLTQYVYDELGQLLQTIQPVFL</sequence>
<proteinExistence type="predicted"/>
<accession>A0A3P3TF27</accession>
<dbReference type="Pfam" id="PF05593">
    <property type="entry name" value="RHS_repeat"/>
    <property type="match status" value="1"/>
</dbReference>
<dbReference type="EMBL" id="RRCN01000002">
    <property type="protein sequence ID" value="RRJ55013.1"/>
    <property type="molecule type" value="Genomic_DNA"/>
</dbReference>
<evidence type="ECO:0008006" key="3">
    <source>
        <dbReference type="Google" id="ProtNLM"/>
    </source>
</evidence>
<evidence type="ECO:0000313" key="2">
    <source>
        <dbReference type="Proteomes" id="UP000267017"/>
    </source>
</evidence>
<dbReference type="Proteomes" id="UP000267017">
    <property type="component" value="Unassembled WGS sequence"/>
</dbReference>
<reference evidence="1 2" key="1">
    <citation type="submission" date="2018-11" db="EMBL/GenBank/DDBJ databases">
        <title>Genome sequencing of Paenibacillus sp. KCOM 3021 (= ChDC PVNT-B20).</title>
        <authorList>
            <person name="Kook J.-K."/>
            <person name="Park S.-N."/>
            <person name="Lim Y.K."/>
        </authorList>
    </citation>
    <scope>NUCLEOTIDE SEQUENCE [LARGE SCALE GENOMIC DNA]</scope>
    <source>
        <strain evidence="1 2">KCOM 3021</strain>
    </source>
</reference>
<keyword evidence="2" id="KW-1185">Reference proteome</keyword>
<comment type="caution">
    <text evidence="1">The sequence shown here is derived from an EMBL/GenBank/DDBJ whole genome shotgun (WGS) entry which is preliminary data.</text>
</comment>
<gene>
    <name evidence="1" type="ORF">EHV15_34945</name>
</gene>
<dbReference type="Gene3D" id="2.180.10.10">
    <property type="entry name" value="RHS repeat-associated core"/>
    <property type="match status" value="1"/>
</dbReference>
<dbReference type="AlphaFoldDB" id="A0A3P3TF27"/>